<proteinExistence type="predicted"/>
<organism evidence="1">
    <name type="scientific">Ignisphaera aggregans</name>
    <dbReference type="NCBI Taxonomy" id="334771"/>
    <lineage>
        <taxon>Archaea</taxon>
        <taxon>Thermoproteota</taxon>
        <taxon>Thermoprotei</taxon>
        <taxon>Desulfurococcales</taxon>
        <taxon>Desulfurococcaceae</taxon>
        <taxon>Ignisphaera</taxon>
    </lineage>
</organism>
<dbReference type="AlphaFoldDB" id="A0A7J3Z5U9"/>
<reference evidence="1" key="1">
    <citation type="journal article" date="2020" name="mSystems">
        <title>Genome- and Community-Level Interaction Insights into Carbon Utilization and Element Cycling Functions of Hydrothermarchaeota in Hydrothermal Sediment.</title>
        <authorList>
            <person name="Zhou Z."/>
            <person name="Liu Y."/>
            <person name="Xu W."/>
            <person name="Pan J."/>
            <person name="Luo Z.H."/>
            <person name="Li M."/>
        </authorList>
    </citation>
    <scope>NUCLEOTIDE SEQUENCE [LARGE SCALE GENOMIC DNA]</scope>
    <source>
        <strain evidence="1">SpSt-1105</strain>
    </source>
</reference>
<gene>
    <name evidence="1" type="ORF">ENM66_01665</name>
</gene>
<protein>
    <recommendedName>
        <fullName evidence="2">Glycosyltransferase</fullName>
    </recommendedName>
</protein>
<dbReference type="Gene3D" id="3.40.50.2000">
    <property type="entry name" value="Glycogen Phosphorylase B"/>
    <property type="match status" value="1"/>
</dbReference>
<name>A0A7J3Z5U9_9CREN</name>
<dbReference type="EMBL" id="DRYQ01000020">
    <property type="protein sequence ID" value="HHQ50047.1"/>
    <property type="molecule type" value="Genomic_DNA"/>
</dbReference>
<accession>A0A7J3Z5U9</accession>
<sequence length="333" mass="37983">MLGVFIAWKRLSRRTEDLARELGLELAFIRDSLPYARAIAKTLSILYKNVPKIVFVQLPQGPLLAETAILSRFLKFRTVADVHTGFIYTTTFKEMLLNRPFYKYLRYVELVLAHNVLERELIVKKTGAAEEKVMIVYDPLPSPPHKLVKPRIALDFSKSIVLPASWSPDEPIDRVVEEFLKAEVSKEHTLVVTGNYKRNVGLYNSVARVVERFKAKSSVVLTGFMLDEEYWYLLKNCKAVIVLTNREYTLPHAMWESVTVQKPSIVAKTRTLELELGSDYPCFFNQDLSNFAHTLDSCIAEKRVGNVVSVAEKLALKSRQSIEKLKNVVQGFA</sequence>
<evidence type="ECO:0008006" key="2">
    <source>
        <dbReference type="Google" id="ProtNLM"/>
    </source>
</evidence>
<comment type="caution">
    <text evidence="1">The sequence shown here is derived from an EMBL/GenBank/DDBJ whole genome shotgun (WGS) entry which is preliminary data.</text>
</comment>
<evidence type="ECO:0000313" key="1">
    <source>
        <dbReference type="EMBL" id="HHQ50047.1"/>
    </source>
</evidence>
<dbReference type="SUPFAM" id="SSF53756">
    <property type="entry name" value="UDP-Glycosyltransferase/glycogen phosphorylase"/>
    <property type="match status" value="1"/>
</dbReference>